<proteinExistence type="predicted"/>
<name>A0A5C3QD86_9AGAR</name>
<dbReference type="AlphaFoldDB" id="A0A5C3QD86"/>
<keyword evidence="2" id="KW-1185">Reference proteome</keyword>
<dbReference type="OrthoDB" id="2404451at2759"/>
<dbReference type="Proteomes" id="UP000305067">
    <property type="component" value="Unassembled WGS sequence"/>
</dbReference>
<feature type="non-terminal residue" evidence="1">
    <location>
        <position position="1"/>
    </location>
</feature>
<protein>
    <submittedName>
        <fullName evidence="1">Uncharacterized protein</fullName>
    </submittedName>
</protein>
<accession>A0A5C3QD86</accession>
<feature type="non-terminal residue" evidence="1">
    <location>
        <position position="176"/>
    </location>
</feature>
<reference evidence="1 2" key="1">
    <citation type="journal article" date="2019" name="Nat. Ecol. Evol.">
        <title>Megaphylogeny resolves global patterns of mushroom evolution.</title>
        <authorList>
            <person name="Varga T."/>
            <person name="Krizsan K."/>
            <person name="Foldi C."/>
            <person name="Dima B."/>
            <person name="Sanchez-Garcia M."/>
            <person name="Sanchez-Ramirez S."/>
            <person name="Szollosi G.J."/>
            <person name="Szarkandi J.G."/>
            <person name="Papp V."/>
            <person name="Albert L."/>
            <person name="Andreopoulos W."/>
            <person name="Angelini C."/>
            <person name="Antonin V."/>
            <person name="Barry K.W."/>
            <person name="Bougher N.L."/>
            <person name="Buchanan P."/>
            <person name="Buyck B."/>
            <person name="Bense V."/>
            <person name="Catcheside P."/>
            <person name="Chovatia M."/>
            <person name="Cooper J."/>
            <person name="Damon W."/>
            <person name="Desjardin D."/>
            <person name="Finy P."/>
            <person name="Geml J."/>
            <person name="Haridas S."/>
            <person name="Hughes K."/>
            <person name="Justo A."/>
            <person name="Karasinski D."/>
            <person name="Kautmanova I."/>
            <person name="Kiss B."/>
            <person name="Kocsube S."/>
            <person name="Kotiranta H."/>
            <person name="LaButti K.M."/>
            <person name="Lechner B.E."/>
            <person name="Liimatainen K."/>
            <person name="Lipzen A."/>
            <person name="Lukacs Z."/>
            <person name="Mihaltcheva S."/>
            <person name="Morgado L.N."/>
            <person name="Niskanen T."/>
            <person name="Noordeloos M.E."/>
            <person name="Ohm R.A."/>
            <person name="Ortiz-Santana B."/>
            <person name="Ovrebo C."/>
            <person name="Racz N."/>
            <person name="Riley R."/>
            <person name="Savchenko A."/>
            <person name="Shiryaev A."/>
            <person name="Soop K."/>
            <person name="Spirin V."/>
            <person name="Szebenyi C."/>
            <person name="Tomsovsky M."/>
            <person name="Tulloss R.E."/>
            <person name="Uehling J."/>
            <person name="Grigoriev I.V."/>
            <person name="Vagvolgyi C."/>
            <person name="Papp T."/>
            <person name="Martin F.M."/>
            <person name="Miettinen O."/>
            <person name="Hibbett D.S."/>
            <person name="Nagy L.G."/>
        </authorList>
    </citation>
    <scope>NUCLEOTIDE SEQUENCE [LARGE SCALE GENOMIC DNA]</scope>
    <source>
        <strain evidence="1 2">CBS 309.79</strain>
    </source>
</reference>
<evidence type="ECO:0000313" key="2">
    <source>
        <dbReference type="Proteomes" id="UP000305067"/>
    </source>
</evidence>
<sequence>AQSNAEYSRRSTATGIQGLPLLAQVSSLRCPTCNPHDWMHILENILPMMVDHWTSSYKDLDVGSEDYRWDEPGKKTVLNAIGAACASSGNTIPGFFGCCVPNPSTQRGKFIAESRIIFATMLSPAVPHNRFKKRIYYDHFMELIRLINLFMQFGLDHSDIDEIERGFVNWVVEYER</sequence>
<evidence type="ECO:0000313" key="1">
    <source>
        <dbReference type="EMBL" id="TFK96423.1"/>
    </source>
</evidence>
<dbReference type="EMBL" id="ML178860">
    <property type="protein sequence ID" value="TFK96423.1"/>
    <property type="molecule type" value="Genomic_DNA"/>
</dbReference>
<organism evidence="1 2">
    <name type="scientific">Pterulicium gracile</name>
    <dbReference type="NCBI Taxonomy" id="1884261"/>
    <lineage>
        <taxon>Eukaryota</taxon>
        <taxon>Fungi</taxon>
        <taxon>Dikarya</taxon>
        <taxon>Basidiomycota</taxon>
        <taxon>Agaricomycotina</taxon>
        <taxon>Agaricomycetes</taxon>
        <taxon>Agaricomycetidae</taxon>
        <taxon>Agaricales</taxon>
        <taxon>Pleurotineae</taxon>
        <taxon>Pterulaceae</taxon>
        <taxon>Pterulicium</taxon>
    </lineage>
</organism>
<gene>
    <name evidence="1" type="ORF">BDV98DRAFT_478313</name>
</gene>